<keyword evidence="2" id="KW-1185">Reference proteome</keyword>
<dbReference type="KEGG" id="vg:70080704"/>
<evidence type="ECO:0000313" key="1">
    <source>
        <dbReference type="EMBL" id="QNJ57098.1"/>
    </source>
</evidence>
<accession>A0A7G8LIM6</accession>
<gene>
    <name evidence="1" type="primary">55</name>
    <name evidence="1" type="ORF">SEA_RABBITRUN_55</name>
</gene>
<dbReference type="EMBL" id="MT658805">
    <property type="protein sequence ID" value="QNJ57098.1"/>
    <property type="molecule type" value="Genomic_DNA"/>
</dbReference>
<reference evidence="1 2" key="1">
    <citation type="submission" date="2020-06" db="EMBL/GenBank/DDBJ databases">
        <authorList>
            <person name="Herren C.D."/>
            <person name="Smith Caldas M."/>
            <person name="Brooke G.M."/>
            <person name="Cabrera L.J."/>
            <person name="Caudill C.B."/>
            <person name="Ewell K.O."/>
            <person name="Haas C.L."/>
            <person name="Shapland G.L."/>
            <person name="Sitek C.J."/>
            <person name="Thompson J.S."/>
            <person name="Pollenz R.S."/>
            <person name="Garlena R.A."/>
            <person name="Russell D.A."/>
            <person name="Pope W.H."/>
            <person name="Jacobs-Sera D."/>
            <person name="Hatfull G.F."/>
        </authorList>
    </citation>
    <scope>NUCLEOTIDE SEQUENCE [LARGE SCALE GENOMIC DNA]</scope>
</reference>
<dbReference type="Proteomes" id="UP000515957">
    <property type="component" value="Segment"/>
</dbReference>
<dbReference type="GeneID" id="70080704"/>
<dbReference type="RefSeq" id="YP_010246168.1">
    <property type="nucleotide sequence ID" value="NC_060133.1"/>
</dbReference>
<name>A0A7G8LIM6_9CAUD</name>
<organism evidence="1 2">
    <name type="scientific">Gordonia phage Rabbitrun</name>
    <dbReference type="NCBI Taxonomy" id="2762280"/>
    <lineage>
        <taxon>Viruses</taxon>
        <taxon>Duplodnaviria</taxon>
        <taxon>Heunggongvirae</taxon>
        <taxon>Uroviricota</taxon>
        <taxon>Caudoviricetes</taxon>
        <taxon>Deeyouvirinae</taxon>
        <taxon>Nevillevirus</taxon>
        <taxon>Nevillevirus rabbitrun</taxon>
    </lineage>
</organism>
<evidence type="ECO:0000313" key="2">
    <source>
        <dbReference type="Proteomes" id="UP000515957"/>
    </source>
</evidence>
<proteinExistence type="predicted"/>
<sequence length="131" mass="14399">MVLIGKTEFEEFTPQVEASLVAAVVEIATEKPDFKYRPPFEHDDACYYEVAGQPSCIIGRGFSKIGFTGRELKAFDDCGQSNAESILLALGASEHVARWAQAVQEMQDCGKLWGEALFTADQTHGRPEVKA</sequence>
<protein>
    <submittedName>
        <fullName evidence="1">Uncharacterized protein</fullName>
    </submittedName>
</protein>